<evidence type="ECO:0000313" key="3">
    <source>
        <dbReference type="EMBL" id="MBK7673889.1"/>
    </source>
</evidence>
<organism evidence="3 4">
    <name type="scientific">Candidatus Accumulibacter proximus</name>
    <dbReference type="NCBI Taxonomy" id="2954385"/>
    <lineage>
        <taxon>Bacteria</taxon>
        <taxon>Pseudomonadati</taxon>
        <taxon>Pseudomonadota</taxon>
        <taxon>Betaproteobacteria</taxon>
        <taxon>Candidatus Accumulibacter</taxon>
    </lineage>
</organism>
<dbReference type="PANTHER" id="PTHR12149:SF8">
    <property type="entry name" value="PROTEIN-RIBULOSAMINE 3-KINASE"/>
    <property type="match status" value="1"/>
</dbReference>
<comment type="similarity">
    <text evidence="1 2">Belongs to the fructosamine kinase family.</text>
</comment>
<dbReference type="PIRSF" id="PIRSF006221">
    <property type="entry name" value="Ketosamine-3-kinase"/>
    <property type="match status" value="1"/>
</dbReference>
<dbReference type="Gene3D" id="3.90.1200.10">
    <property type="match status" value="1"/>
</dbReference>
<dbReference type="SUPFAM" id="SSF56112">
    <property type="entry name" value="Protein kinase-like (PK-like)"/>
    <property type="match status" value="1"/>
</dbReference>
<dbReference type="AlphaFoldDB" id="A0A935PV47"/>
<sequence>MTSGPHPLDPALRAILSTVIAGNGVPAAAIDSVTEISGGSISRALLVESAGRRCFVKLNDVSLTGMFAAEADGLGALAACSALRVPRVFGHGVCGRQAYLVLEYLPLQPLRESRQASEAGRSLAALHRIRGPQFGWQRDNFIGSSPQYNTQQRTWALFFARQRLLPQLAMARGHGHHGKLIASGERLAEKLPALFVDHQPQPSLLHGDLWSGNAAADESGTLTLFDPAVYFGDREADLAMTELFGGFPDSFYAAYREAWPLADGFEQRKVLYNLYHVLNHLNLFGSGYLHQAERMIARLLAELGG</sequence>
<reference evidence="3 4" key="1">
    <citation type="submission" date="2020-10" db="EMBL/GenBank/DDBJ databases">
        <title>Connecting structure to function with the recovery of over 1000 high-quality activated sludge metagenome-assembled genomes encoding full-length rRNA genes using long-read sequencing.</title>
        <authorList>
            <person name="Singleton C.M."/>
            <person name="Petriglieri F."/>
            <person name="Kristensen J.M."/>
            <person name="Kirkegaard R.H."/>
            <person name="Michaelsen T.Y."/>
            <person name="Andersen M.H."/>
            <person name="Karst S.M."/>
            <person name="Dueholm M.S."/>
            <person name="Nielsen P.H."/>
            <person name="Albertsen M."/>
        </authorList>
    </citation>
    <scope>NUCLEOTIDE SEQUENCE [LARGE SCALE GENOMIC DNA]</scope>
    <source>
        <strain evidence="3">EsbW_18-Q3-R4-48_BATAC.285</strain>
    </source>
</reference>
<evidence type="ECO:0000256" key="1">
    <source>
        <dbReference type="ARBA" id="ARBA00009460"/>
    </source>
</evidence>
<evidence type="ECO:0000256" key="2">
    <source>
        <dbReference type="PIRNR" id="PIRNR006221"/>
    </source>
</evidence>
<evidence type="ECO:0000313" key="4">
    <source>
        <dbReference type="Proteomes" id="UP000697998"/>
    </source>
</evidence>
<dbReference type="Proteomes" id="UP000697998">
    <property type="component" value="Unassembled WGS sequence"/>
</dbReference>
<gene>
    <name evidence="3" type="ORF">IPJ27_03495</name>
</gene>
<dbReference type="InterPro" id="IPR011009">
    <property type="entry name" value="Kinase-like_dom_sf"/>
</dbReference>
<dbReference type="EMBL" id="JADJMH010000001">
    <property type="protein sequence ID" value="MBK7673889.1"/>
    <property type="molecule type" value="Genomic_DNA"/>
</dbReference>
<accession>A0A935PV47</accession>
<dbReference type="Gene3D" id="3.30.200.20">
    <property type="entry name" value="Phosphorylase Kinase, domain 1"/>
    <property type="match status" value="1"/>
</dbReference>
<dbReference type="Pfam" id="PF03881">
    <property type="entry name" value="Fructosamin_kin"/>
    <property type="match status" value="1"/>
</dbReference>
<keyword evidence="2" id="KW-0808">Transferase</keyword>
<dbReference type="InterPro" id="IPR016477">
    <property type="entry name" value="Fructo-/Ketosamine-3-kinase"/>
</dbReference>
<keyword evidence="2 3" id="KW-0418">Kinase</keyword>
<dbReference type="PANTHER" id="PTHR12149">
    <property type="entry name" value="FRUCTOSAMINE 3 KINASE-RELATED PROTEIN"/>
    <property type="match status" value="1"/>
</dbReference>
<comment type="caution">
    <text evidence="3">The sequence shown here is derived from an EMBL/GenBank/DDBJ whole genome shotgun (WGS) entry which is preliminary data.</text>
</comment>
<protein>
    <submittedName>
        <fullName evidence="3">Fructosamine kinase family protein</fullName>
    </submittedName>
</protein>
<proteinExistence type="inferred from homology"/>
<dbReference type="GO" id="GO:0016301">
    <property type="term" value="F:kinase activity"/>
    <property type="evidence" value="ECO:0007669"/>
    <property type="project" value="UniProtKB-UniRule"/>
</dbReference>
<name>A0A935PV47_9PROT</name>